<proteinExistence type="inferred from homology"/>
<dbReference type="PANTHER" id="PTHR33695:SF1">
    <property type="entry name" value="LIPOPROTEIN SIGNAL PEPTIDASE"/>
    <property type="match status" value="1"/>
</dbReference>
<dbReference type="Pfam" id="PF01252">
    <property type="entry name" value="Peptidase_A8"/>
    <property type="match status" value="1"/>
</dbReference>
<dbReference type="HAMAP" id="MF_00161">
    <property type="entry name" value="LspA"/>
    <property type="match status" value="1"/>
</dbReference>
<dbReference type="GO" id="GO:0004190">
    <property type="term" value="F:aspartic-type endopeptidase activity"/>
    <property type="evidence" value="ECO:0007669"/>
    <property type="project" value="UniProtKB-EC"/>
</dbReference>
<comment type="function">
    <text evidence="9 10">This protein specifically catalyzes the removal of signal peptides from prolipoproteins.</text>
</comment>
<comment type="subcellular location">
    <subcellularLocation>
        <location evidence="9">Cell membrane</location>
        <topology evidence="9">Multi-pass membrane protein</topology>
    </subcellularLocation>
</comment>
<keyword evidence="5 9" id="KW-0064">Aspartyl protease</keyword>
<evidence type="ECO:0000256" key="5">
    <source>
        <dbReference type="ARBA" id="ARBA00022750"/>
    </source>
</evidence>
<comment type="caution">
    <text evidence="12">The sequence shown here is derived from an EMBL/GenBank/DDBJ whole genome shotgun (WGS) entry which is preliminary data.</text>
</comment>
<comment type="similarity">
    <text evidence="1 9 11">Belongs to the peptidase A8 family.</text>
</comment>
<dbReference type="PROSITE" id="PS00855">
    <property type="entry name" value="SPASE_II"/>
    <property type="match status" value="1"/>
</dbReference>
<sequence>MLAIYLIISAVLIGLDQWVKYLTVANIQLGETKEFIPGVLSFTNIRNTGAAWSLLEGKMWFFYIITVIVVAVVLYILVKNINGSKWFTVGLSLVLAGAIGNFIDRLRLGYVVDMFQTEFINFPIFNVADSVLVIGVACIFIYLILDEKAAKDGKNGTNYCKNKTRKRTDR</sequence>
<comment type="caution">
    <text evidence="9">Lacks conserved residue(s) required for the propagation of feature annotation.</text>
</comment>
<evidence type="ECO:0000256" key="9">
    <source>
        <dbReference type="HAMAP-Rule" id="MF_00161"/>
    </source>
</evidence>
<organism evidence="12 13">
    <name type="scientific">Candidatus Enterococcus ikei</name>
    <dbReference type="NCBI Taxonomy" id="2815326"/>
    <lineage>
        <taxon>Bacteria</taxon>
        <taxon>Bacillati</taxon>
        <taxon>Bacillota</taxon>
        <taxon>Bacilli</taxon>
        <taxon>Lactobacillales</taxon>
        <taxon>Enterococcaceae</taxon>
        <taxon>Enterococcus</taxon>
    </lineage>
</organism>
<keyword evidence="8 9" id="KW-0472">Membrane</keyword>
<comment type="catalytic activity">
    <reaction evidence="9 10">
        <text>Release of signal peptides from bacterial membrane prolipoproteins. Hydrolyzes -Xaa-Yaa-Zaa-|-(S,diacylglyceryl)Cys-, in which Xaa is hydrophobic (preferably Leu), and Yaa (Ala or Ser) and Zaa (Gly or Ala) have small, neutral side chains.</text>
        <dbReference type="EC" id="3.4.23.36"/>
    </reaction>
</comment>
<dbReference type="NCBIfam" id="TIGR00077">
    <property type="entry name" value="lspA"/>
    <property type="match status" value="1"/>
</dbReference>
<evidence type="ECO:0000313" key="13">
    <source>
        <dbReference type="Proteomes" id="UP000664632"/>
    </source>
</evidence>
<evidence type="ECO:0000256" key="8">
    <source>
        <dbReference type="ARBA" id="ARBA00023136"/>
    </source>
</evidence>
<feature type="active site" evidence="9">
    <location>
        <position position="113"/>
    </location>
</feature>
<dbReference type="PANTHER" id="PTHR33695">
    <property type="entry name" value="LIPOPROTEIN SIGNAL PEPTIDASE"/>
    <property type="match status" value="1"/>
</dbReference>
<evidence type="ECO:0000256" key="2">
    <source>
        <dbReference type="ARBA" id="ARBA00022475"/>
    </source>
</evidence>
<evidence type="ECO:0000256" key="1">
    <source>
        <dbReference type="ARBA" id="ARBA00006139"/>
    </source>
</evidence>
<feature type="active site" evidence="9">
    <location>
        <position position="129"/>
    </location>
</feature>
<evidence type="ECO:0000256" key="10">
    <source>
        <dbReference type="RuleBase" id="RU000594"/>
    </source>
</evidence>
<keyword evidence="13" id="KW-1185">Reference proteome</keyword>
<comment type="pathway">
    <text evidence="9">Protein modification; lipoprotein biosynthesis (signal peptide cleavage).</text>
</comment>
<evidence type="ECO:0000256" key="6">
    <source>
        <dbReference type="ARBA" id="ARBA00022801"/>
    </source>
</evidence>
<keyword evidence="3 9" id="KW-0645">Protease</keyword>
<feature type="transmembrane region" description="Helical" evidence="9">
    <location>
        <begin position="60"/>
        <end position="78"/>
    </location>
</feature>
<protein>
    <recommendedName>
        <fullName evidence="9">Lipoprotein signal peptidase</fullName>
        <ecNumber evidence="9">3.4.23.36</ecNumber>
    </recommendedName>
    <alternativeName>
        <fullName evidence="9">Prolipoprotein signal peptidase</fullName>
    </alternativeName>
    <alternativeName>
        <fullName evidence="9">Signal peptidase II</fullName>
        <shortName evidence="9">SPase II</shortName>
    </alternativeName>
</protein>
<keyword evidence="2 9" id="KW-1003">Cell membrane</keyword>
<reference evidence="12 13" key="1">
    <citation type="submission" date="2021-03" db="EMBL/GenBank/DDBJ databases">
        <title>Enterococcal diversity collection.</title>
        <authorList>
            <person name="Gilmore M.S."/>
            <person name="Schwartzman J."/>
            <person name="Van Tyne D."/>
            <person name="Martin M."/>
            <person name="Earl A.M."/>
            <person name="Manson A.L."/>
            <person name="Straub T."/>
            <person name="Salamzade R."/>
            <person name="Saavedra J."/>
            <person name="Lebreton F."/>
            <person name="Prichula J."/>
            <person name="Schaufler K."/>
            <person name="Gaca A."/>
            <person name="Sgardioli B."/>
            <person name="Wagenaar J."/>
            <person name="Strong T."/>
        </authorList>
    </citation>
    <scope>NUCLEOTIDE SEQUENCE [LARGE SCALE GENOMIC DNA]</scope>
    <source>
        <strain evidence="12 13">DIV0869a</strain>
    </source>
</reference>
<keyword evidence="4 9" id="KW-0812">Transmembrane</keyword>
<keyword evidence="7 9" id="KW-1133">Transmembrane helix</keyword>
<dbReference type="Proteomes" id="UP000664632">
    <property type="component" value="Unassembled WGS sequence"/>
</dbReference>
<name>A0ABS3GW59_9ENTE</name>
<accession>A0ABS3GW59</accession>
<keyword evidence="6 9" id="KW-0378">Hydrolase</keyword>
<feature type="transmembrane region" description="Helical" evidence="9">
    <location>
        <begin position="123"/>
        <end position="145"/>
    </location>
</feature>
<feature type="transmembrane region" description="Helical" evidence="9">
    <location>
        <begin position="85"/>
        <end position="103"/>
    </location>
</feature>
<evidence type="ECO:0000313" key="12">
    <source>
        <dbReference type="EMBL" id="MBO0439502.1"/>
    </source>
</evidence>
<evidence type="ECO:0000256" key="4">
    <source>
        <dbReference type="ARBA" id="ARBA00022692"/>
    </source>
</evidence>
<dbReference type="EC" id="3.4.23.36" evidence="9"/>
<dbReference type="InterPro" id="IPR001872">
    <property type="entry name" value="Peptidase_A8"/>
</dbReference>
<dbReference type="RefSeq" id="WP_207111593.1">
    <property type="nucleotide sequence ID" value="NZ_JAFLWD010000008.1"/>
</dbReference>
<evidence type="ECO:0000256" key="7">
    <source>
        <dbReference type="ARBA" id="ARBA00022989"/>
    </source>
</evidence>
<dbReference type="PRINTS" id="PR00781">
    <property type="entry name" value="LIPOSIGPTASE"/>
</dbReference>
<evidence type="ECO:0000256" key="11">
    <source>
        <dbReference type="RuleBase" id="RU004181"/>
    </source>
</evidence>
<gene>
    <name evidence="9" type="primary">lspA</name>
    <name evidence="12" type="ORF">JZO69_03960</name>
</gene>
<evidence type="ECO:0000256" key="3">
    <source>
        <dbReference type="ARBA" id="ARBA00022670"/>
    </source>
</evidence>
<dbReference type="EMBL" id="JAFLWD010000008">
    <property type="protein sequence ID" value="MBO0439502.1"/>
    <property type="molecule type" value="Genomic_DNA"/>
</dbReference>